<accession>A0ACB8BW11</accession>
<evidence type="ECO:0000313" key="1">
    <source>
        <dbReference type="EMBL" id="KAH7929266.1"/>
    </source>
</evidence>
<organism evidence="1 2">
    <name type="scientific">Leucogyrophana mollusca</name>
    <dbReference type="NCBI Taxonomy" id="85980"/>
    <lineage>
        <taxon>Eukaryota</taxon>
        <taxon>Fungi</taxon>
        <taxon>Dikarya</taxon>
        <taxon>Basidiomycota</taxon>
        <taxon>Agaricomycotina</taxon>
        <taxon>Agaricomycetes</taxon>
        <taxon>Agaricomycetidae</taxon>
        <taxon>Boletales</taxon>
        <taxon>Boletales incertae sedis</taxon>
        <taxon>Leucogyrophana</taxon>
    </lineage>
</organism>
<protein>
    <submittedName>
        <fullName evidence="1">Uncharacterized protein</fullName>
    </submittedName>
</protein>
<reference evidence="1" key="1">
    <citation type="journal article" date="2021" name="New Phytol.">
        <title>Evolutionary innovations through gain and loss of genes in the ectomycorrhizal Boletales.</title>
        <authorList>
            <person name="Wu G."/>
            <person name="Miyauchi S."/>
            <person name="Morin E."/>
            <person name="Kuo A."/>
            <person name="Drula E."/>
            <person name="Varga T."/>
            <person name="Kohler A."/>
            <person name="Feng B."/>
            <person name="Cao Y."/>
            <person name="Lipzen A."/>
            <person name="Daum C."/>
            <person name="Hundley H."/>
            <person name="Pangilinan J."/>
            <person name="Johnson J."/>
            <person name="Barry K."/>
            <person name="LaButti K."/>
            <person name="Ng V."/>
            <person name="Ahrendt S."/>
            <person name="Min B."/>
            <person name="Choi I.G."/>
            <person name="Park H."/>
            <person name="Plett J.M."/>
            <person name="Magnuson J."/>
            <person name="Spatafora J.W."/>
            <person name="Nagy L.G."/>
            <person name="Henrissat B."/>
            <person name="Grigoriev I.V."/>
            <person name="Yang Z.L."/>
            <person name="Xu J."/>
            <person name="Martin F.M."/>
        </authorList>
    </citation>
    <scope>NUCLEOTIDE SEQUENCE</scope>
    <source>
        <strain evidence="1">KUC20120723A-06</strain>
    </source>
</reference>
<dbReference type="EMBL" id="MU266343">
    <property type="protein sequence ID" value="KAH7929266.1"/>
    <property type="molecule type" value="Genomic_DNA"/>
</dbReference>
<name>A0ACB8BW11_9AGAM</name>
<sequence length="144" mass="15566">MSEILPESYHVELKEGVSGGLAGSLFSNGEYQITKALDSTTLQIRSSSRPLGTSSFTETEPKVVPSDVGKEKLLELFGILKSLAPPPPGSGDVFGEGKTISWFSNEFMWSNNISGAIVGEDKRSPEEVEKFKRAVEVVSELAEL</sequence>
<proteinExistence type="predicted"/>
<keyword evidence="2" id="KW-1185">Reference proteome</keyword>
<comment type="caution">
    <text evidence="1">The sequence shown here is derived from an EMBL/GenBank/DDBJ whole genome shotgun (WGS) entry which is preliminary data.</text>
</comment>
<gene>
    <name evidence="1" type="ORF">BV22DRAFT_1116996</name>
</gene>
<evidence type="ECO:0000313" key="2">
    <source>
        <dbReference type="Proteomes" id="UP000790709"/>
    </source>
</evidence>
<dbReference type="Proteomes" id="UP000790709">
    <property type="component" value="Unassembled WGS sequence"/>
</dbReference>